<dbReference type="Proteomes" id="UP000029839">
    <property type="component" value="Unassembled WGS sequence"/>
</dbReference>
<sequence>MNQWGWDPDSVSAAAGALTVVAAIVALVIGLRQYRAESAARIAALERDSRAQAEQVTLSLAEESQNPGLHPVARALSAARRLNWADAPPGANYVDVLIRNGSNGPVSLAFVQSPWDLQVPIPHSHSVRRRGFIERTENHRYGFHRDSLPPGEYLLRVPYSHPDLYPLDLALGFTDSQGRSWIRTFTGRLFADTGS</sequence>
<evidence type="ECO:0000313" key="3">
    <source>
        <dbReference type="Proteomes" id="UP000029839"/>
    </source>
</evidence>
<protein>
    <submittedName>
        <fullName evidence="2">Uncharacterized protein</fullName>
    </submittedName>
</protein>
<evidence type="ECO:0000256" key="1">
    <source>
        <dbReference type="SAM" id="Phobius"/>
    </source>
</evidence>
<reference evidence="2 3" key="1">
    <citation type="submission" date="2013-08" db="EMBL/GenBank/DDBJ databases">
        <title>Genome sequencing of Cellulomonas carbonis T26.</title>
        <authorList>
            <person name="Chen F."/>
            <person name="Li Y."/>
            <person name="Wang G."/>
        </authorList>
    </citation>
    <scope>NUCLEOTIDE SEQUENCE [LARGE SCALE GENOMIC DNA]</scope>
    <source>
        <strain evidence="2 3">T26</strain>
    </source>
</reference>
<evidence type="ECO:0000313" key="2">
    <source>
        <dbReference type="EMBL" id="KGM11591.1"/>
    </source>
</evidence>
<dbReference type="EMBL" id="AXCY01000018">
    <property type="protein sequence ID" value="KGM11591.1"/>
    <property type="molecule type" value="Genomic_DNA"/>
</dbReference>
<organism evidence="2 3">
    <name type="scientific">Cellulomonas carbonis T26</name>
    <dbReference type="NCBI Taxonomy" id="947969"/>
    <lineage>
        <taxon>Bacteria</taxon>
        <taxon>Bacillati</taxon>
        <taxon>Actinomycetota</taxon>
        <taxon>Actinomycetes</taxon>
        <taxon>Micrococcales</taxon>
        <taxon>Cellulomonadaceae</taxon>
        <taxon>Cellulomonas</taxon>
    </lineage>
</organism>
<comment type="caution">
    <text evidence="2">The sequence shown here is derived from an EMBL/GenBank/DDBJ whole genome shotgun (WGS) entry which is preliminary data.</text>
</comment>
<accession>A0A0A0BUI5</accession>
<dbReference type="RefSeq" id="WP_043604373.1">
    <property type="nucleotide sequence ID" value="NZ_AXCY01000018.1"/>
</dbReference>
<keyword evidence="3" id="KW-1185">Reference proteome</keyword>
<keyword evidence="1" id="KW-0472">Membrane</keyword>
<feature type="transmembrane region" description="Helical" evidence="1">
    <location>
        <begin position="12"/>
        <end position="31"/>
    </location>
</feature>
<keyword evidence="1" id="KW-1133">Transmembrane helix</keyword>
<proteinExistence type="predicted"/>
<gene>
    <name evidence="2" type="ORF">N868_05325</name>
</gene>
<dbReference type="AlphaFoldDB" id="A0A0A0BUI5"/>
<name>A0A0A0BUI5_9CELL</name>
<reference evidence="2 3" key="2">
    <citation type="journal article" date="2015" name="Stand. Genomic Sci.">
        <title>Draft genome sequence of Cellulomonas carbonis T26(T) and comparative analysis of six Cellulomonas genomes.</title>
        <authorList>
            <person name="Zhuang W."/>
            <person name="Zhang S."/>
            <person name="Xia X."/>
            <person name="Wang G."/>
        </authorList>
    </citation>
    <scope>NUCLEOTIDE SEQUENCE [LARGE SCALE GENOMIC DNA]</scope>
    <source>
        <strain evidence="2 3">T26</strain>
    </source>
</reference>
<keyword evidence="1" id="KW-0812">Transmembrane</keyword>